<evidence type="ECO:0000256" key="5">
    <source>
        <dbReference type="ARBA" id="ARBA00038515"/>
    </source>
</evidence>
<protein>
    <submittedName>
        <fullName evidence="6">Uncharacterized protein</fullName>
    </submittedName>
</protein>
<evidence type="ECO:0000256" key="2">
    <source>
        <dbReference type="ARBA" id="ARBA00022525"/>
    </source>
</evidence>
<dbReference type="EMBL" id="CM007657">
    <property type="protein sequence ID" value="ONH94632.1"/>
    <property type="molecule type" value="Genomic_DNA"/>
</dbReference>
<sequence length="115" mass="13426">MLIFFGIVDTKNKFYLISSEYNDNPQLIKDRVHQLFTPLSSIIVNGALYAQGTRQLLHKTKLFSSVKCTTDLSATNCKKCLDYVITELIDCSYKMKCGRAMYRSCYIRFELYNFY</sequence>
<evidence type="ECO:0000313" key="7">
    <source>
        <dbReference type="Proteomes" id="UP000006882"/>
    </source>
</evidence>
<proteinExistence type="inferred from homology"/>
<keyword evidence="4" id="KW-0677">Repeat</keyword>
<evidence type="ECO:0000256" key="3">
    <source>
        <dbReference type="ARBA" id="ARBA00022729"/>
    </source>
</evidence>
<organism evidence="6 7">
    <name type="scientific">Prunus persica</name>
    <name type="common">Peach</name>
    <name type="synonym">Amygdalus persica</name>
    <dbReference type="NCBI Taxonomy" id="3760"/>
    <lineage>
        <taxon>Eukaryota</taxon>
        <taxon>Viridiplantae</taxon>
        <taxon>Streptophyta</taxon>
        <taxon>Embryophyta</taxon>
        <taxon>Tracheophyta</taxon>
        <taxon>Spermatophyta</taxon>
        <taxon>Magnoliopsida</taxon>
        <taxon>eudicotyledons</taxon>
        <taxon>Gunneridae</taxon>
        <taxon>Pentapetalae</taxon>
        <taxon>rosids</taxon>
        <taxon>fabids</taxon>
        <taxon>Rosales</taxon>
        <taxon>Rosaceae</taxon>
        <taxon>Amygdaloideae</taxon>
        <taxon>Amygdaleae</taxon>
        <taxon>Prunus</taxon>
    </lineage>
</organism>
<dbReference type="PROSITE" id="PS51473">
    <property type="entry name" value="GNK2"/>
    <property type="match status" value="1"/>
</dbReference>
<dbReference type="Proteomes" id="UP000006882">
    <property type="component" value="Chromosome G7"/>
</dbReference>
<evidence type="ECO:0000256" key="1">
    <source>
        <dbReference type="ARBA" id="ARBA00004613"/>
    </source>
</evidence>
<accession>M5VRY0</accession>
<gene>
    <name evidence="6" type="ORF">PRUPE_7G024300</name>
</gene>
<dbReference type="PANTHER" id="PTHR32411:SF43">
    <property type="entry name" value="CYSTEINE-RICH REPEAT SECRETORY PROTEIN 38"/>
    <property type="match status" value="1"/>
</dbReference>
<dbReference type="Gramene" id="ONH94632">
    <property type="protein sequence ID" value="ONH94632"/>
    <property type="gene ID" value="PRUPE_7G024300"/>
</dbReference>
<dbReference type="GO" id="GO:0005576">
    <property type="term" value="C:extracellular region"/>
    <property type="evidence" value="ECO:0007669"/>
    <property type="project" value="UniProtKB-SubCell"/>
</dbReference>
<keyword evidence="7" id="KW-1185">Reference proteome</keyword>
<dbReference type="PANTHER" id="PTHR32411">
    <property type="entry name" value="CYSTEINE-RICH REPEAT SECRETORY PROTEIN 38-RELATED"/>
    <property type="match status" value="1"/>
</dbReference>
<dbReference type="InterPro" id="IPR002902">
    <property type="entry name" value="GNK2"/>
</dbReference>
<dbReference type="Gene3D" id="3.30.430.20">
    <property type="entry name" value="Gnk2 domain, C-X8-C-X2-C motif"/>
    <property type="match status" value="1"/>
</dbReference>
<comment type="subcellular location">
    <subcellularLocation>
        <location evidence="1">Secreted</location>
    </subcellularLocation>
</comment>
<dbReference type="HOGENOM" id="CLU_145725_0_0_1"/>
<evidence type="ECO:0000313" key="6">
    <source>
        <dbReference type="EMBL" id="ONH94632.1"/>
    </source>
</evidence>
<name>M5VRY0_PRUPE</name>
<dbReference type="InterPro" id="IPR038408">
    <property type="entry name" value="GNK2_sf"/>
</dbReference>
<keyword evidence="2" id="KW-0964">Secreted</keyword>
<comment type="similarity">
    <text evidence="5">Belongs to the cysteine-rich repeat secretory protein family.</text>
</comment>
<dbReference type="Pfam" id="PF01657">
    <property type="entry name" value="Stress-antifung"/>
    <property type="match status" value="1"/>
</dbReference>
<dbReference type="CDD" id="cd23509">
    <property type="entry name" value="Gnk2-like"/>
    <property type="match status" value="1"/>
</dbReference>
<evidence type="ECO:0000256" key="4">
    <source>
        <dbReference type="ARBA" id="ARBA00022737"/>
    </source>
</evidence>
<reference evidence="6 7" key="1">
    <citation type="journal article" date="2013" name="Nat. Genet.">
        <title>The high-quality draft genome of peach (Prunus persica) identifies unique patterns of genetic diversity, domestication and genome evolution.</title>
        <authorList>
            <consortium name="International Peach Genome Initiative"/>
            <person name="Verde I."/>
            <person name="Abbott A.G."/>
            <person name="Scalabrin S."/>
            <person name="Jung S."/>
            <person name="Shu S."/>
            <person name="Marroni F."/>
            <person name="Zhebentyayeva T."/>
            <person name="Dettori M.T."/>
            <person name="Grimwood J."/>
            <person name="Cattonaro F."/>
            <person name="Zuccolo A."/>
            <person name="Rossini L."/>
            <person name="Jenkins J."/>
            <person name="Vendramin E."/>
            <person name="Meisel L.A."/>
            <person name="Decroocq V."/>
            <person name="Sosinski B."/>
            <person name="Prochnik S."/>
            <person name="Mitros T."/>
            <person name="Policriti A."/>
            <person name="Cipriani G."/>
            <person name="Dondini L."/>
            <person name="Ficklin S."/>
            <person name="Goodstein D.M."/>
            <person name="Xuan P."/>
            <person name="Del Fabbro C."/>
            <person name="Aramini V."/>
            <person name="Copetti D."/>
            <person name="Gonzalez S."/>
            <person name="Horner D.S."/>
            <person name="Falchi R."/>
            <person name="Lucas S."/>
            <person name="Mica E."/>
            <person name="Maldonado J."/>
            <person name="Lazzari B."/>
            <person name="Bielenberg D."/>
            <person name="Pirona R."/>
            <person name="Miculan M."/>
            <person name="Barakat A."/>
            <person name="Testolin R."/>
            <person name="Stella A."/>
            <person name="Tartarini S."/>
            <person name="Tonutti P."/>
            <person name="Arus P."/>
            <person name="Orellana A."/>
            <person name="Wells C."/>
            <person name="Main D."/>
            <person name="Vizzotto G."/>
            <person name="Silva H."/>
            <person name="Salamini F."/>
            <person name="Schmutz J."/>
            <person name="Morgante M."/>
            <person name="Rokhsar D.S."/>
        </authorList>
    </citation>
    <scope>NUCLEOTIDE SEQUENCE [LARGE SCALE GENOMIC DNA]</scope>
    <source>
        <strain evidence="7">cv. Nemared</strain>
    </source>
</reference>
<keyword evidence="3" id="KW-0732">Signal</keyword>
<dbReference type="AlphaFoldDB" id="M5VRY0"/>
<dbReference type="STRING" id="3760.M5VRY0"/>
<dbReference type="InterPro" id="IPR050581">
    <property type="entry name" value="CRR_secretory_protein"/>
</dbReference>